<dbReference type="InterPro" id="IPR001828">
    <property type="entry name" value="ANF_lig-bd_rcpt"/>
</dbReference>
<feature type="transmembrane region" description="Helical" evidence="14">
    <location>
        <begin position="1967"/>
        <end position="1988"/>
    </location>
</feature>
<evidence type="ECO:0000256" key="4">
    <source>
        <dbReference type="ARBA" id="ARBA00022741"/>
    </source>
</evidence>
<dbReference type="Gene3D" id="1.20.5.4820">
    <property type="match status" value="1"/>
</dbReference>
<dbReference type="GO" id="GO:0007015">
    <property type="term" value="P:actin filament organization"/>
    <property type="evidence" value="ECO:0007669"/>
    <property type="project" value="TreeGrafter"/>
</dbReference>
<dbReference type="Gene3D" id="3.40.850.10">
    <property type="entry name" value="Kinesin motor domain"/>
    <property type="match status" value="2"/>
</dbReference>
<evidence type="ECO:0000256" key="8">
    <source>
        <dbReference type="ARBA" id="ARBA00023136"/>
    </source>
</evidence>
<feature type="domain" description="TH1" evidence="17">
    <location>
        <begin position="2840"/>
        <end position="3003"/>
    </location>
</feature>
<proteinExistence type="inferred from homology"/>
<dbReference type="SUPFAM" id="SSF53822">
    <property type="entry name" value="Periplasmic binding protein-like I"/>
    <property type="match status" value="4"/>
</dbReference>
<feature type="domain" description="G-protein coupled receptors family 3 profile" evidence="15">
    <location>
        <begin position="1805"/>
        <end position="2061"/>
    </location>
</feature>
<feature type="transmembrane region" description="Helical" evidence="14">
    <location>
        <begin position="1877"/>
        <end position="1896"/>
    </location>
</feature>
<dbReference type="PROSITE" id="PS50096">
    <property type="entry name" value="IQ"/>
    <property type="match status" value="1"/>
</dbReference>
<dbReference type="Pfam" id="PF00003">
    <property type="entry name" value="7tm_3"/>
    <property type="match status" value="1"/>
</dbReference>
<evidence type="ECO:0000256" key="3">
    <source>
        <dbReference type="ARBA" id="ARBA00022692"/>
    </source>
</evidence>
<dbReference type="GO" id="GO:0005886">
    <property type="term" value="C:plasma membrane"/>
    <property type="evidence" value="ECO:0007669"/>
    <property type="project" value="TreeGrafter"/>
</dbReference>
<sequence>MLHYRHLTAEKMLGDGGILQVRERGEGLFDCGPVTRDGVVMVEALRWITSILNQERVTSFLPNITIGLRLFDTCGRFRSAVDQLENFLPSLREEAVLPHVALSQQFGLIDGVGLMRDEEVQISLANHNMPISIMDSEVLLISAEDRAKALATLVEKLEWSRVHIVHGDDYYISEIMMFNQHNKHELLEKNFTANPVPVCGIDTDQCSQCNINKQSRTDSSRHFSHADKYQVLQPSTQISHQHQQSLYHVLLHSPQNLYVAVLLPVHKTLDKENIIQCGGDKELNLNSVRQLEAFLWALERANTRLSGVQLGALLVDTCNSHVHTMSLVSGLHQHAQGLNGYQVLAAVNGLSLADAMMANDILSAMNITSVATSQAAAIAELSSGGNPFILQVEMPLSALVDSVVSVLRHLGWTYVSAIHSSASQHFSAGYHLFKEGAARAGICLALQETIVTRNKSMATDGNDDSASQLVTRLMGARAEGARAVVLWTNEDDTHTLMTAIGVALAQGSLRREDLFWLLVSPDGDAVSVFSQYGKVLGGALTFNVSVGLSSTRSPQKLAVVADPQGSVGHLLGTTAIDPQQKFIPEFLHHLKKLQQHRTSHETNRNPWLFKYYQQLEQCTSSECKIKEETSNHNDFNMVQAVNSIAAAVDSTADELCHKSKTQQEGLCLDQHSRSEIQKALNWNIRQSVAEKADGIVGESFRFTHTGMGNIPVEIYNFRRKLHDMSHSLGEIYFEKVSFNKEYNSKSIDTIVSYRDIGDEILVATLTSQCGSCKSLPQCKDHVSGLRDSVMVAAPNKGKQDVLLYIVAALGVHEGSLNPLECGAEVNKEGLEQMEAFLWAIDQMNHNNSNINLTAVVLDTCGSAVKAARDVSRFLEHQYSGQNSQSGGHTIAFIAGGTTHHVESIMESVGYLNVPLLAPQARGPPAHRKKFAPYPLQLSPSNRAQAQAIISILENLRWMCYSVIYQQDGIEYENIFQILEKMSSRFNLTMSSGIGIPVGSANVTVHVRRALANLHKSSSKVVILLLPLERTDLLFRTTHALEDEGLLTPHDLTWVVLSGSEKILEAYSESTLGALILQPKAGGVTGFENYFRNLKTELNMRNPWFGEFWSSVFHCRGAACKNKLYQDLHSYSFEHNPVVVNTINSVLAISHALETVKREICTESELKFGLCSNMKDISRIRRRLFEVTPNMAFVGEGLNAVAFSNSGENSHSDVEVLNLQKVSNGGIKWVSVGNITVSGPVQLNLSLMRAYLTEHRNETSLQHVTYECEVDNATTDNSTFGIYTMEIPSSSKLTLLGLLPVHEPGASPFECGPLNPAALYSLAALSYALHHVNTNTTLLPGIHLGLTVLDTCSQSIWAYNAVYNFMASTHQRHNLQDEKGTTPQYLAKTPIPYTNKKLDFTTPVTRTLSISRMPETRLEDIISAMIVESQSTEIVIPLLEAQNISQVVLGLNTWIEVPETSVLGPTSRANLVKAIMSVAHVMRSHSLVVVHGTMTWEELVALDLLTETNRRKDTVCLAGVYSLHDSEVVGMTGAISSSKMTDTKEIVTRLTPGTLVVILLENIGEIQAFLEVARKMKGLLFLMVLPKLDIHFYAGQTVFTLSPVQNFDNKIPETLTELEGWLFSKDRNDSSFPLPMSWLRELKAISDKEILFKNNENILKNLLTVIPNNFEHFIHNTKMITRKVAEKIQTYLENRCAQNTSVSLLECYNSLNHSNVTRELKNILKEENSSLMPSNEKTINNFKLWIGSEHIGTWDKETGLLIYNPAHISNYQTVCTNFDCTICNQQNELYQQSEDSVVLQTLQSSWAVTLGGLTLLGAFLTVLTALYFLVVAAIPNSNALGGTSVLGYIILLGLLLLFTANLSFVLAPTESTCGARRFLPGLAYSVIFAGMLLKVFTTWRLNARGDLNKDTISRPASLVTLVVALALIQALISGGWLVLIPPQIFLVTVAHPPIWRCYPGGNFESHLLLSLMYVILLLASTAVVALFCSSSFKKQQRMEGESYLCHETRWILLASLLVGTVFTFWGIATAVILPPTQADLATALAHLLAAMALLLCLYLPKMCMHRRLQSSQASVQSTLPTIYDISHFQPPTIKGLQAFMPPSSVMDVPSLEDDDDEMHSDPTQIIPSSLYSLDMFSQSSRSQDDDEEDGDHCEPGTNEFTAPLNPALHLDRDTYPLQVSPSLELEKQRVEITSWGITIGNTEMALEQFLPESEYITPLSVVALVDDTTCIGPVLVSVNPFKQMPYFGDKEIELYQGAASYENPPHVYGLSDEMYRNMLIDVESQCVIISGESGAGKTVLAKYIMSYIARVSGGGTRVQRIKDVILESNPLLEAFGNAKTVRNNNSSRFGKYVEILFGNGGQPEGGRISNFLLEKSRVVMQNAGERNFHIFYQLCTGASVNMKRESHNHFFYYLEVVKFPAYVLEIDPEYLKSKLVSRRFDSKWGAQSDTIDVTLNVEQAVYTRNALAKGLYARMFDYLVKIVNAAMETNVQGQNIGILDIYGFEIFEKNGFEQFCINFVNEKLQQIFIELTLKAEQEEYVAENIKWTPIEYFNNKVVCDLIESKRPPGLFSVLDDVCATMHAVSEGVDSDLQKQMTKTAGGHQHYQSCSEGFIIHHYAGIVTYNVEGFCDRNRDLLFPDLIELMQSSENEFIRSLFPDQLDSNSKSRPTTSGSKIRTQANKLVDELKKCTPHYIRCIKPNETKKPRDWEELRVKHQVEYLGLKENIRVRRAGFAYRRPFSKFLFRYAILTKETWPRWSGDEKQGIEVILRSVNMEKSQYQLGKTKVFIKAPESLFMLEDQRERKYNQYARVIQAAFKKYFARKKQQLQKQEAADIMFGKKERRRFSINRSFVGDYIGLDSRPMLQSIIGRREKVAFAEVVKKYDRRFKVCLRDLILTSRSILLVGRAQVRKGPEKGKFIEVLKRKLDFENINDVSLSTLQPRVPSKEGRVGRWGYTSGQVQLRACGGSRSLEVFRQGSYGDRRTRSTQQFQRWCTEFYQFPLL</sequence>
<feature type="transmembrane region" description="Helical" evidence="14">
    <location>
        <begin position="1805"/>
        <end position="1832"/>
    </location>
</feature>
<evidence type="ECO:0000256" key="10">
    <source>
        <dbReference type="ARBA" id="ARBA00023180"/>
    </source>
</evidence>
<dbReference type="FunFam" id="1.20.58.530:FF:000007">
    <property type="entry name" value="Myosin IE"/>
    <property type="match status" value="1"/>
</dbReference>
<evidence type="ECO:0000259" key="16">
    <source>
        <dbReference type="PROSITE" id="PS51456"/>
    </source>
</evidence>
<organism evidence="18">
    <name type="scientific">Timema cristinae</name>
    <name type="common">Walking stick</name>
    <dbReference type="NCBI Taxonomy" id="61476"/>
    <lineage>
        <taxon>Eukaryota</taxon>
        <taxon>Metazoa</taxon>
        <taxon>Ecdysozoa</taxon>
        <taxon>Arthropoda</taxon>
        <taxon>Hexapoda</taxon>
        <taxon>Insecta</taxon>
        <taxon>Pterygota</taxon>
        <taxon>Neoptera</taxon>
        <taxon>Polyneoptera</taxon>
        <taxon>Phasmatodea</taxon>
        <taxon>Timematodea</taxon>
        <taxon>Timematoidea</taxon>
        <taxon>Timematidae</taxon>
        <taxon>Timema</taxon>
    </lineage>
</organism>
<keyword evidence="3 14" id="KW-0812">Transmembrane</keyword>
<dbReference type="GO" id="GO:0006897">
    <property type="term" value="P:endocytosis"/>
    <property type="evidence" value="ECO:0007669"/>
    <property type="project" value="TreeGrafter"/>
</dbReference>
<dbReference type="Pfam" id="PF00063">
    <property type="entry name" value="Myosin_head"/>
    <property type="match status" value="2"/>
</dbReference>
<feature type="domain" description="Myosin motor" evidence="16">
    <location>
        <begin position="2228"/>
        <end position="2802"/>
    </location>
</feature>
<feature type="transmembrane region" description="Helical" evidence="14">
    <location>
        <begin position="1917"/>
        <end position="1938"/>
    </location>
</feature>
<evidence type="ECO:0000313" key="18">
    <source>
        <dbReference type="EMBL" id="CAD7393293.1"/>
    </source>
</evidence>
<evidence type="ECO:0000256" key="2">
    <source>
        <dbReference type="ARBA" id="ARBA00008314"/>
    </source>
</evidence>
<dbReference type="InterPro" id="IPR028082">
    <property type="entry name" value="Peripla_BP_I"/>
</dbReference>
<dbReference type="PANTHER" id="PTHR13140">
    <property type="entry name" value="MYOSIN"/>
    <property type="match status" value="1"/>
</dbReference>
<evidence type="ECO:0008006" key="19">
    <source>
        <dbReference type="Google" id="ProtNLM"/>
    </source>
</evidence>
<name>A0A7R9CC51_TIMCR</name>
<dbReference type="Pfam" id="PF06017">
    <property type="entry name" value="Myosin_TH1"/>
    <property type="match status" value="1"/>
</dbReference>
<comment type="subcellular location">
    <subcellularLocation>
        <location evidence="1">Membrane</location>
        <topology evidence="1">Multi-pass membrane protein</topology>
    </subcellularLocation>
</comment>
<evidence type="ECO:0000259" key="15">
    <source>
        <dbReference type="PROSITE" id="PS50259"/>
    </source>
</evidence>
<feature type="transmembrane region" description="Helical" evidence="14">
    <location>
        <begin position="1844"/>
        <end position="1865"/>
    </location>
</feature>
<keyword evidence="6 14" id="KW-1133">Transmembrane helix</keyword>
<evidence type="ECO:0000256" key="13">
    <source>
        <dbReference type="SAM" id="MobiDB-lite"/>
    </source>
</evidence>
<dbReference type="InterPro" id="IPR027417">
    <property type="entry name" value="P-loop_NTPase"/>
</dbReference>
<evidence type="ECO:0000256" key="12">
    <source>
        <dbReference type="PROSITE-ProRule" id="PRU00782"/>
    </source>
</evidence>
<keyword evidence="7 12" id="KW-0518">Myosin</keyword>
<dbReference type="PROSITE" id="PS50259">
    <property type="entry name" value="G_PROTEIN_RECEP_F3_4"/>
    <property type="match status" value="1"/>
</dbReference>
<keyword evidence="4 12" id="KW-0547">Nucleotide-binding</keyword>
<keyword evidence="8 14" id="KW-0472">Membrane</keyword>
<evidence type="ECO:0000256" key="14">
    <source>
        <dbReference type="SAM" id="Phobius"/>
    </source>
</evidence>
<dbReference type="PROSITE" id="PS51456">
    <property type="entry name" value="MYOSIN_MOTOR"/>
    <property type="match status" value="1"/>
</dbReference>
<accession>A0A7R9CC51</accession>
<comment type="similarity">
    <text evidence="2 12">Belongs to the TRAFAC class myosin-kinesin ATPase superfamily. Myosin family.</text>
</comment>
<reference evidence="18" key="1">
    <citation type="submission" date="2020-11" db="EMBL/GenBank/DDBJ databases">
        <authorList>
            <person name="Tran Van P."/>
        </authorList>
    </citation>
    <scope>NUCLEOTIDE SEQUENCE</scope>
</reference>
<dbReference type="SMART" id="SM00242">
    <property type="entry name" value="MYSc"/>
    <property type="match status" value="1"/>
</dbReference>
<feature type="transmembrane region" description="Helical" evidence="14">
    <location>
        <begin position="2009"/>
        <end position="2033"/>
    </location>
</feature>
<gene>
    <name evidence="18" type="ORF">TCEB3V08_LOCUS1266</name>
</gene>
<keyword evidence="9 12" id="KW-0505">Motor protein</keyword>
<keyword evidence="10" id="KW-0325">Glycoprotein</keyword>
<keyword evidence="5 12" id="KW-0067">ATP-binding</keyword>
<feature type="region of interest" description="Actin-binding" evidence="12">
    <location>
        <begin position="2679"/>
        <end position="2701"/>
    </location>
</feature>
<dbReference type="EMBL" id="OC316685">
    <property type="protein sequence ID" value="CAD7393293.1"/>
    <property type="molecule type" value="Genomic_DNA"/>
</dbReference>
<dbReference type="PRINTS" id="PR00193">
    <property type="entry name" value="MYOSINHEAVY"/>
</dbReference>
<dbReference type="GO" id="GO:0005524">
    <property type="term" value="F:ATP binding"/>
    <property type="evidence" value="ECO:0007669"/>
    <property type="project" value="UniProtKB-UniRule"/>
</dbReference>
<dbReference type="InterPro" id="IPR017978">
    <property type="entry name" value="GPCR_3_C"/>
</dbReference>
<dbReference type="PANTHER" id="PTHR13140:SF729">
    <property type="entry name" value="UNCONVENTIONAL MYOSIN-IE"/>
    <property type="match status" value="1"/>
</dbReference>
<evidence type="ECO:0000256" key="11">
    <source>
        <dbReference type="ARBA" id="ARBA00023203"/>
    </source>
</evidence>
<evidence type="ECO:0000256" key="5">
    <source>
        <dbReference type="ARBA" id="ARBA00022840"/>
    </source>
</evidence>
<dbReference type="PROSITE" id="PS51757">
    <property type="entry name" value="TH1"/>
    <property type="match status" value="1"/>
</dbReference>
<dbReference type="GO" id="GO:0005902">
    <property type="term" value="C:microvillus"/>
    <property type="evidence" value="ECO:0007669"/>
    <property type="project" value="TreeGrafter"/>
</dbReference>
<evidence type="ECO:0000256" key="6">
    <source>
        <dbReference type="ARBA" id="ARBA00022989"/>
    </source>
</evidence>
<evidence type="ECO:0000256" key="7">
    <source>
        <dbReference type="ARBA" id="ARBA00023123"/>
    </source>
</evidence>
<dbReference type="GO" id="GO:0000146">
    <property type="term" value="F:microfilament motor activity"/>
    <property type="evidence" value="ECO:0007669"/>
    <property type="project" value="TreeGrafter"/>
</dbReference>
<dbReference type="Gene3D" id="1.20.58.530">
    <property type="match status" value="1"/>
</dbReference>
<dbReference type="InterPro" id="IPR001609">
    <property type="entry name" value="Myosin_head_motor_dom-like"/>
</dbReference>
<dbReference type="GO" id="GO:0016459">
    <property type="term" value="C:myosin complex"/>
    <property type="evidence" value="ECO:0007669"/>
    <property type="project" value="UniProtKB-KW"/>
</dbReference>
<protein>
    <recommendedName>
        <fullName evidence="19">G-protein coupled receptors family 3 profile domain-containing protein</fullName>
    </recommendedName>
</protein>
<dbReference type="Pfam" id="PF01094">
    <property type="entry name" value="ANF_receptor"/>
    <property type="match status" value="2"/>
</dbReference>
<evidence type="ECO:0000256" key="9">
    <source>
        <dbReference type="ARBA" id="ARBA00023175"/>
    </source>
</evidence>
<dbReference type="Gene3D" id="3.40.50.2300">
    <property type="match status" value="8"/>
</dbReference>
<feature type="region of interest" description="Disordered" evidence="13">
    <location>
        <begin position="2136"/>
        <end position="2162"/>
    </location>
</feature>
<dbReference type="SUPFAM" id="SSF52540">
    <property type="entry name" value="P-loop containing nucleoside triphosphate hydrolases"/>
    <property type="match status" value="1"/>
</dbReference>
<dbReference type="GO" id="GO:0004930">
    <property type="term" value="F:G protein-coupled receptor activity"/>
    <property type="evidence" value="ECO:0007669"/>
    <property type="project" value="InterPro"/>
</dbReference>
<evidence type="ECO:0000259" key="17">
    <source>
        <dbReference type="PROSITE" id="PS51757"/>
    </source>
</evidence>
<keyword evidence="11 12" id="KW-0009">Actin-binding</keyword>
<dbReference type="InterPro" id="IPR036961">
    <property type="entry name" value="Kinesin_motor_dom_sf"/>
</dbReference>
<dbReference type="PROSITE" id="PS00675">
    <property type="entry name" value="SIGMA54_INTERACT_1"/>
    <property type="match status" value="1"/>
</dbReference>
<dbReference type="GO" id="GO:0051015">
    <property type="term" value="F:actin filament binding"/>
    <property type="evidence" value="ECO:0007669"/>
    <property type="project" value="TreeGrafter"/>
</dbReference>
<dbReference type="GO" id="GO:0005737">
    <property type="term" value="C:cytoplasm"/>
    <property type="evidence" value="ECO:0007669"/>
    <property type="project" value="TreeGrafter"/>
</dbReference>
<dbReference type="InterPro" id="IPR025662">
    <property type="entry name" value="Sigma_54_int_dom_ATP-bd_1"/>
</dbReference>
<evidence type="ECO:0000256" key="1">
    <source>
        <dbReference type="ARBA" id="ARBA00004141"/>
    </source>
</evidence>
<feature type="binding site" evidence="12">
    <location>
        <begin position="2290"/>
        <end position="2297"/>
    </location>
    <ligand>
        <name>ATP</name>
        <dbReference type="ChEBI" id="CHEBI:30616"/>
    </ligand>
</feature>
<dbReference type="InterPro" id="IPR010926">
    <property type="entry name" value="Myosin_TH1"/>
</dbReference>